<keyword evidence="1" id="KW-1133">Transmembrane helix</keyword>
<dbReference type="STRING" id="588602.SAMN04487991_0571"/>
<keyword evidence="3" id="KW-1185">Reference proteome</keyword>
<dbReference type="RefSeq" id="WP_090056941.1">
    <property type="nucleotide sequence ID" value="NZ_FORH01000001.1"/>
</dbReference>
<evidence type="ECO:0000313" key="2">
    <source>
        <dbReference type="EMBL" id="SFI67425.1"/>
    </source>
</evidence>
<evidence type="ECO:0008006" key="4">
    <source>
        <dbReference type="Google" id="ProtNLM"/>
    </source>
</evidence>
<accession>A0A1I3K5D7</accession>
<feature type="transmembrane region" description="Helical" evidence="1">
    <location>
        <begin position="173"/>
        <end position="196"/>
    </location>
</feature>
<evidence type="ECO:0000313" key="3">
    <source>
        <dbReference type="Proteomes" id="UP000199630"/>
    </source>
</evidence>
<dbReference type="OrthoDB" id="4966203at2"/>
<proteinExistence type="predicted"/>
<feature type="transmembrane region" description="Helical" evidence="1">
    <location>
        <begin position="43"/>
        <end position="60"/>
    </location>
</feature>
<dbReference type="Pfam" id="PF09997">
    <property type="entry name" value="DUF2238"/>
    <property type="match status" value="1"/>
</dbReference>
<reference evidence="3" key="1">
    <citation type="submission" date="2016-10" db="EMBL/GenBank/DDBJ databases">
        <authorList>
            <person name="Varghese N."/>
            <person name="Submissions S."/>
        </authorList>
    </citation>
    <scope>NUCLEOTIDE SEQUENCE [LARGE SCALE GENOMIC DNA]</scope>
    <source>
        <strain evidence="3">DSM 26471</strain>
    </source>
</reference>
<dbReference type="InterPro" id="IPR014509">
    <property type="entry name" value="YjdF-like"/>
</dbReference>
<dbReference type="AlphaFoldDB" id="A0A1I3K5D7"/>
<feature type="transmembrane region" description="Helical" evidence="1">
    <location>
        <begin position="135"/>
        <end position="153"/>
    </location>
</feature>
<protein>
    <recommendedName>
        <fullName evidence="4">Membrane protein YjdF</fullName>
    </recommendedName>
</protein>
<evidence type="ECO:0000256" key="1">
    <source>
        <dbReference type="SAM" id="Phobius"/>
    </source>
</evidence>
<feature type="transmembrane region" description="Helical" evidence="1">
    <location>
        <begin position="72"/>
        <end position="90"/>
    </location>
</feature>
<keyword evidence="1" id="KW-0812">Transmembrane</keyword>
<gene>
    <name evidence="2" type="ORF">SAMN04487991_0571</name>
</gene>
<feature type="transmembrane region" description="Helical" evidence="1">
    <location>
        <begin position="20"/>
        <end position="37"/>
    </location>
</feature>
<feature type="transmembrane region" description="Helical" evidence="1">
    <location>
        <begin position="96"/>
        <end position="123"/>
    </location>
</feature>
<keyword evidence="1" id="KW-0472">Membrane</keyword>
<sequence>MGLGQNLIGLIRAARQNPLVMRLVWLALTVEFIAALLTGRYASSFIALGTFGLTLMPLLFARRFHIYIPRSFMAGIVLFIFATLFLGEVGDFYNRYWWWDVVLHGGSALGFGLIGFVAIFMLFQGDRYAAPPWAMGLFAFCFAMTIGVIWEIFEYSMDQMFGLNMQKSGLQDTMWDLIVDAGGGLFGAVSGAIYVARDQGAPFASLFRDFITRNKRLFGKYRGK</sequence>
<dbReference type="Proteomes" id="UP000199630">
    <property type="component" value="Unassembled WGS sequence"/>
</dbReference>
<dbReference type="EMBL" id="FORH01000001">
    <property type="protein sequence ID" value="SFI67425.1"/>
    <property type="molecule type" value="Genomic_DNA"/>
</dbReference>
<name>A0A1I3K5D7_9RHOB</name>
<organism evidence="2 3">
    <name type="scientific">Celeribacter neptunius</name>
    <dbReference type="NCBI Taxonomy" id="588602"/>
    <lineage>
        <taxon>Bacteria</taxon>
        <taxon>Pseudomonadati</taxon>
        <taxon>Pseudomonadota</taxon>
        <taxon>Alphaproteobacteria</taxon>
        <taxon>Rhodobacterales</taxon>
        <taxon>Roseobacteraceae</taxon>
        <taxon>Celeribacter</taxon>
    </lineage>
</organism>